<dbReference type="AlphaFoldDB" id="A0AA39AN79"/>
<evidence type="ECO:0000313" key="2">
    <source>
        <dbReference type="Proteomes" id="UP001168098"/>
    </source>
</evidence>
<proteinExistence type="predicted"/>
<reference evidence="1 2" key="1">
    <citation type="journal article" date="2023" name="BMC Biotechnol.">
        <title>Vitis rotundifolia cv Carlos genome sequencing.</title>
        <authorList>
            <person name="Huff M."/>
            <person name="Hulse-Kemp A."/>
            <person name="Scheffler B."/>
            <person name="Youngblood R."/>
            <person name="Simpson S."/>
            <person name="Babiker E."/>
            <person name="Staton M."/>
        </authorList>
    </citation>
    <scope>NUCLEOTIDE SEQUENCE [LARGE SCALE GENOMIC DNA]</scope>
    <source>
        <tissue evidence="1">Leaf</tissue>
    </source>
</reference>
<comment type="caution">
    <text evidence="1">The sequence shown here is derived from an EMBL/GenBank/DDBJ whole genome shotgun (WGS) entry which is preliminary data.</text>
</comment>
<evidence type="ECO:0000313" key="1">
    <source>
        <dbReference type="EMBL" id="KAJ9709895.1"/>
    </source>
</evidence>
<gene>
    <name evidence="1" type="ORF">PVL29_001399</name>
</gene>
<keyword evidence="2" id="KW-1185">Reference proteome</keyword>
<dbReference type="EMBL" id="JARBHA010000001">
    <property type="protein sequence ID" value="KAJ9709895.1"/>
    <property type="molecule type" value="Genomic_DNA"/>
</dbReference>
<accession>A0AA39AN79</accession>
<organism evidence="1 2">
    <name type="scientific">Vitis rotundifolia</name>
    <name type="common">Muscadine grape</name>
    <dbReference type="NCBI Taxonomy" id="103349"/>
    <lineage>
        <taxon>Eukaryota</taxon>
        <taxon>Viridiplantae</taxon>
        <taxon>Streptophyta</taxon>
        <taxon>Embryophyta</taxon>
        <taxon>Tracheophyta</taxon>
        <taxon>Spermatophyta</taxon>
        <taxon>Magnoliopsida</taxon>
        <taxon>eudicotyledons</taxon>
        <taxon>Gunneridae</taxon>
        <taxon>Pentapetalae</taxon>
        <taxon>rosids</taxon>
        <taxon>Vitales</taxon>
        <taxon>Vitaceae</taxon>
        <taxon>Viteae</taxon>
        <taxon>Vitis</taxon>
    </lineage>
</organism>
<sequence>MAQTPLPSFPDLVSKAESFELFQKSLDSSGPPTAAFTATNHGQPCLTFKNLPRHQSVPTTGRAAVHHAAKSAARKGTTLISATIDMHEVENLLAPQPTLPRPLKPSALLMGSSLMTGTWTQGLRPT</sequence>
<dbReference type="Proteomes" id="UP001168098">
    <property type="component" value="Unassembled WGS sequence"/>
</dbReference>
<protein>
    <submittedName>
        <fullName evidence="1">Uncharacterized protein</fullName>
    </submittedName>
</protein>
<name>A0AA39AN79_VITRO</name>